<feature type="region of interest" description="Disordered" evidence="1">
    <location>
        <begin position="22"/>
        <end position="61"/>
    </location>
</feature>
<dbReference type="Gene3D" id="3.40.390.10">
    <property type="entry name" value="Collagenase (Catalytic Domain)"/>
    <property type="match status" value="1"/>
</dbReference>
<evidence type="ECO:0000313" key="3">
    <source>
        <dbReference type="EMBL" id="KAH7042050.1"/>
    </source>
</evidence>
<gene>
    <name evidence="3" type="ORF">B0J12DRAFT_212967</name>
</gene>
<dbReference type="EMBL" id="JAGTJR010000027">
    <property type="protein sequence ID" value="KAH7042050.1"/>
    <property type="molecule type" value="Genomic_DNA"/>
</dbReference>
<keyword evidence="2" id="KW-0732">Signal</keyword>
<dbReference type="SUPFAM" id="SSF55486">
    <property type="entry name" value="Metalloproteases ('zincins'), catalytic domain"/>
    <property type="match status" value="1"/>
</dbReference>
<feature type="signal peptide" evidence="2">
    <location>
        <begin position="1"/>
        <end position="18"/>
    </location>
</feature>
<evidence type="ECO:0000256" key="2">
    <source>
        <dbReference type="SAM" id="SignalP"/>
    </source>
</evidence>
<dbReference type="InterPro" id="IPR024079">
    <property type="entry name" value="MetalloPept_cat_dom_sf"/>
</dbReference>
<keyword evidence="4" id="KW-1185">Reference proteome</keyword>
<accession>A0ABQ8G1B0</accession>
<reference evidence="3 4" key="1">
    <citation type="journal article" date="2021" name="Nat. Commun.">
        <title>Genetic determinants of endophytism in the Arabidopsis root mycobiome.</title>
        <authorList>
            <person name="Mesny F."/>
            <person name="Miyauchi S."/>
            <person name="Thiergart T."/>
            <person name="Pickel B."/>
            <person name="Atanasova L."/>
            <person name="Karlsson M."/>
            <person name="Huettel B."/>
            <person name="Barry K.W."/>
            <person name="Haridas S."/>
            <person name="Chen C."/>
            <person name="Bauer D."/>
            <person name="Andreopoulos W."/>
            <person name="Pangilinan J."/>
            <person name="LaButti K."/>
            <person name="Riley R."/>
            <person name="Lipzen A."/>
            <person name="Clum A."/>
            <person name="Drula E."/>
            <person name="Henrissat B."/>
            <person name="Kohler A."/>
            <person name="Grigoriev I.V."/>
            <person name="Martin F.M."/>
            <person name="Hacquard S."/>
        </authorList>
    </citation>
    <scope>NUCLEOTIDE SEQUENCE [LARGE SCALE GENOMIC DNA]</scope>
    <source>
        <strain evidence="3 4">MPI-SDFR-AT-0080</strain>
    </source>
</reference>
<proteinExistence type="predicted"/>
<evidence type="ECO:0008006" key="5">
    <source>
        <dbReference type="Google" id="ProtNLM"/>
    </source>
</evidence>
<evidence type="ECO:0000313" key="4">
    <source>
        <dbReference type="Proteomes" id="UP000774617"/>
    </source>
</evidence>
<sequence length="606" mass="66261">MRIQSLALLSIGAGLVAGVPHVRRDPADDVDPDDPSKSNPKTAPTSFPSLPKADNPFPNGIKKVPDECTNFQKVSEDCHNAFDGVSTESVSAYGGGLLFEDGSCNDDQKAALETAAWDALTLAQYTGDRKPTNARQIAAWKTYVGPDYSIFQQRMLDNFNRFKDFKKDKKFDIITSCKDTKGWCGKEIDGKGVGGYAWTYHGWTGWYHYITLCPNFFGLDTFEEKIEFIEDQIQKGDFHYAEEAEWLKNQGQFFLHEMMHLDSIGQPHVKDEYVSAEEIGPRAYGPRLVYKLAQRAIKSGGGATRGSTNADTYSWLSVVNYFWDLTGYFPKPPNWKVTEAEIDNIGSGEEARAVGPISVYIGDVTESTTDSDMQAAFDKFMEGMDTPAPPATTPAPDDGIPAPSCATEGTKFPQPPVEEFITSFCSDKRFWDTMIVPPISTGTGQTSDGKGKAMGVEASYDLPGTSDKLWLQLAFATDSCTGSFLFAQGTDDASKIEHCRVRFLTALNGCQTDTIDEKLGGTVRDVCAVYAITARPEGADPFNEEEKDNGDFTCKETDTSQIGGAASPLAGTCTCWYSNSPGLTDVFKMPSSGNCKDTSRADLLNN</sequence>
<evidence type="ECO:0000256" key="1">
    <source>
        <dbReference type="SAM" id="MobiDB-lite"/>
    </source>
</evidence>
<protein>
    <recommendedName>
        <fullName evidence="5">Metalloproteases (Zincins), catalytic</fullName>
    </recommendedName>
</protein>
<dbReference type="Proteomes" id="UP000774617">
    <property type="component" value="Unassembled WGS sequence"/>
</dbReference>
<name>A0ABQ8G1B0_9PEZI</name>
<organism evidence="3 4">
    <name type="scientific">Macrophomina phaseolina</name>
    <dbReference type="NCBI Taxonomy" id="35725"/>
    <lineage>
        <taxon>Eukaryota</taxon>
        <taxon>Fungi</taxon>
        <taxon>Dikarya</taxon>
        <taxon>Ascomycota</taxon>
        <taxon>Pezizomycotina</taxon>
        <taxon>Dothideomycetes</taxon>
        <taxon>Dothideomycetes incertae sedis</taxon>
        <taxon>Botryosphaeriales</taxon>
        <taxon>Botryosphaeriaceae</taxon>
        <taxon>Macrophomina</taxon>
    </lineage>
</organism>
<comment type="caution">
    <text evidence="3">The sequence shown here is derived from an EMBL/GenBank/DDBJ whole genome shotgun (WGS) entry which is preliminary data.</text>
</comment>
<feature type="chain" id="PRO_5045436237" description="Metalloproteases (Zincins), catalytic" evidence="2">
    <location>
        <begin position="19"/>
        <end position="606"/>
    </location>
</feature>
<feature type="compositionally biased region" description="Polar residues" evidence="1">
    <location>
        <begin position="37"/>
        <end position="48"/>
    </location>
</feature>